<sequence length="313" mass="34714">MDTLGDERSPLILNGDGYTEYTPPYNGFYSSAPYDFTAHTVYTLGIGNYDHVILNNAFVSTHYTPVPGRIAYTTSIKNAVLNNSFLYLNANAKYSEIVAKGKSTIAVVGTYLGEAYLNNPYYKNASQYVGREYINYTAGPYNSSIELNNSTYYDSSREILRGVQSYLRRVVKDNKIIKIPISISAESYNSVFRNASGQRVMQYAVAHSPSFYDNAWLKVENDGEVADAVLNQHATATINPGAKMAGITRLNDNAKIMFGADATSPVQVDDLRMNTADTLATVLEFTRDGGTVDINNLSMKDSRFRFQRTRQAG</sequence>
<dbReference type="AlphaFoldDB" id="A0A702BAP0"/>
<evidence type="ECO:0000313" key="1">
    <source>
        <dbReference type="EMBL" id="HAC6679055.1"/>
    </source>
</evidence>
<protein>
    <submittedName>
        <fullName evidence="1">Uncharacterized protein</fullName>
    </submittedName>
</protein>
<organism evidence="1">
    <name type="scientific">Salmonella enterica subsp. enterica serovar Eastbourne</name>
    <dbReference type="NCBI Taxonomy" id="486993"/>
    <lineage>
        <taxon>Bacteria</taxon>
        <taxon>Pseudomonadati</taxon>
        <taxon>Pseudomonadota</taxon>
        <taxon>Gammaproteobacteria</taxon>
        <taxon>Enterobacterales</taxon>
        <taxon>Enterobacteriaceae</taxon>
        <taxon>Salmonella</taxon>
    </lineage>
</organism>
<reference evidence="1" key="1">
    <citation type="journal article" date="2018" name="Genome Biol.">
        <title>SKESA: strategic k-mer extension for scrupulous assemblies.</title>
        <authorList>
            <person name="Souvorov A."/>
            <person name="Agarwala R."/>
            <person name="Lipman D.J."/>
        </authorList>
    </citation>
    <scope>NUCLEOTIDE SEQUENCE</scope>
    <source>
        <strain evidence="1">M138</strain>
    </source>
</reference>
<gene>
    <name evidence="1" type="ORF">G0D12_26045</name>
</gene>
<dbReference type="EMBL" id="DAAMHJ010000064">
    <property type="protein sequence ID" value="HAC6679055.1"/>
    <property type="molecule type" value="Genomic_DNA"/>
</dbReference>
<name>A0A702BAP0_SALET</name>
<proteinExistence type="predicted"/>
<reference evidence="1" key="2">
    <citation type="submission" date="2018-07" db="EMBL/GenBank/DDBJ databases">
        <authorList>
            <consortium name="NCBI Pathogen Detection Project"/>
        </authorList>
    </citation>
    <scope>NUCLEOTIDE SEQUENCE</scope>
    <source>
        <strain evidence="1">M138</strain>
    </source>
</reference>
<feature type="non-terminal residue" evidence="1">
    <location>
        <position position="313"/>
    </location>
</feature>
<comment type="caution">
    <text evidence="1">The sequence shown here is derived from an EMBL/GenBank/DDBJ whole genome shotgun (WGS) entry which is preliminary data.</text>
</comment>
<accession>A0A702BAP0</accession>